<dbReference type="EMBL" id="JBBMFC010000006">
    <property type="protein sequence ID" value="MEQ2578127.1"/>
    <property type="molecule type" value="Genomic_DNA"/>
</dbReference>
<dbReference type="RefSeq" id="WP_349143969.1">
    <property type="nucleotide sequence ID" value="NZ_JBBMFC010000006.1"/>
</dbReference>
<dbReference type="Pfam" id="PF01476">
    <property type="entry name" value="LysM"/>
    <property type="match status" value="2"/>
</dbReference>
<dbReference type="Proteomes" id="UP001470288">
    <property type="component" value="Unassembled WGS sequence"/>
</dbReference>
<proteinExistence type="predicted"/>
<dbReference type="InterPro" id="IPR052196">
    <property type="entry name" value="Bact_Kbp"/>
</dbReference>
<evidence type="ECO:0000259" key="1">
    <source>
        <dbReference type="PROSITE" id="PS51782"/>
    </source>
</evidence>
<name>A0ABV1HYW7_9FIRM</name>
<gene>
    <name evidence="2" type="ORF">WMO62_04610</name>
</gene>
<organism evidence="2 3">
    <name type="scientific">Hominiventricola aquisgranensis</name>
    <dbReference type="NCBI Taxonomy" id="3133164"/>
    <lineage>
        <taxon>Bacteria</taxon>
        <taxon>Bacillati</taxon>
        <taxon>Bacillota</taxon>
        <taxon>Clostridia</taxon>
        <taxon>Lachnospirales</taxon>
        <taxon>Lachnospiraceae</taxon>
        <taxon>Hominiventricola</taxon>
    </lineage>
</organism>
<dbReference type="CDD" id="cd00118">
    <property type="entry name" value="LysM"/>
    <property type="match status" value="2"/>
</dbReference>
<feature type="domain" description="LysM" evidence="1">
    <location>
        <begin position="450"/>
        <end position="511"/>
    </location>
</feature>
<comment type="caution">
    <text evidence="2">The sequence shown here is derived from an EMBL/GenBank/DDBJ whole genome shotgun (WGS) entry which is preliminary data.</text>
</comment>
<dbReference type="Gene3D" id="3.10.350.10">
    <property type="entry name" value="LysM domain"/>
    <property type="match status" value="2"/>
</dbReference>
<feature type="domain" description="LysM" evidence="1">
    <location>
        <begin position="37"/>
        <end position="98"/>
    </location>
</feature>
<dbReference type="PROSITE" id="PS51782">
    <property type="entry name" value="LYSM"/>
    <property type="match status" value="2"/>
</dbReference>
<keyword evidence="3" id="KW-1185">Reference proteome</keyword>
<evidence type="ECO:0000313" key="2">
    <source>
        <dbReference type="EMBL" id="MEQ2578127.1"/>
    </source>
</evidence>
<dbReference type="SMART" id="SM00257">
    <property type="entry name" value="LysM"/>
    <property type="match status" value="2"/>
</dbReference>
<accession>A0ABV1HYW7</accession>
<dbReference type="PANTHER" id="PTHR34700:SF4">
    <property type="entry name" value="PHAGE-LIKE ELEMENT PBSX PROTEIN XKDP"/>
    <property type="match status" value="1"/>
</dbReference>
<protein>
    <submittedName>
        <fullName evidence="2">LysM peptidoglycan-binding domain-containing protein</fullName>
    </submittedName>
</protein>
<dbReference type="InterPro" id="IPR056937">
    <property type="entry name" value="YqbQ/XkdQ"/>
</dbReference>
<dbReference type="SUPFAM" id="SSF69279">
    <property type="entry name" value="Phage tail proteins"/>
    <property type="match status" value="1"/>
</dbReference>
<dbReference type="Pfam" id="PF24032">
    <property type="entry name" value="YQBQ"/>
    <property type="match status" value="1"/>
</dbReference>
<evidence type="ECO:0000313" key="3">
    <source>
        <dbReference type="Proteomes" id="UP001470288"/>
    </source>
</evidence>
<sequence>MAIPRQVSLTVDYDGTIKRQLGGGTAAGNGSAASGSGTYTVRSGDTLWALAKKYYGSGAKYTIIYDANKEIIESTAKSHGKKSSNHGHWIWPGEQLAIPSIGASGSESQTGVQIIGTPNPKLGKIIAETAESLSYTDVSNGESDSISVSMHDIDKHWIGKYKPQRGAAFGVKINLKNWRKKSSEEVFNCGNFIMDDISFSGRPLSCVLSAVSVPAMDDFKALPRTNTWEKTTVRDIAARIADAACVTLVYEADDIQVEELEQSKQTDSAFLYGLAEKYGLGMKVYNHKIVIFDLVKYEEKGSVLTIDESEMIKWEYNETIEGTYTGVDLNYTNPDIDDSINVSMGEEGRMYSINVQANSQYDAELQAAAKVNEANRKMETLTLTIRADIRIIATLCVDITGLEAINGKYYVDKVKHSIGSSGYTMQLTLHKVQKPIRVAALAASGAGDGQWYTVVSGDTLWALAKKYYGSGSKYSVIYNANTDTIETTAKEHGKSSSSNGHWIWPGEKLWIPAGG</sequence>
<dbReference type="InterPro" id="IPR018392">
    <property type="entry name" value="LysM"/>
</dbReference>
<dbReference type="PANTHER" id="PTHR34700">
    <property type="entry name" value="POTASSIUM BINDING PROTEIN KBP"/>
    <property type="match status" value="1"/>
</dbReference>
<dbReference type="InterPro" id="IPR036779">
    <property type="entry name" value="LysM_dom_sf"/>
</dbReference>
<reference evidence="2 3" key="1">
    <citation type="submission" date="2024-03" db="EMBL/GenBank/DDBJ databases">
        <title>Human intestinal bacterial collection.</title>
        <authorList>
            <person name="Pauvert C."/>
            <person name="Hitch T.C.A."/>
            <person name="Clavel T."/>
        </authorList>
    </citation>
    <scope>NUCLEOTIDE SEQUENCE [LARGE SCALE GENOMIC DNA]</scope>
    <source>
        <strain evidence="2 3">CLA-AA-H78B</strain>
    </source>
</reference>